<dbReference type="AlphaFoldDB" id="A0A917W9C6"/>
<keyword evidence="2" id="KW-1185">Reference proteome</keyword>
<organism evidence="1 2">
    <name type="scientific">Pseudooceanicola nanhaiensis</name>
    <dbReference type="NCBI Taxonomy" id="375761"/>
    <lineage>
        <taxon>Bacteria</taxon>
        <taxon>Pseudomonadati</taxon>
        <taxon>Pseudomonadota</taxon>
        <taxon>Alphaproteobacteria</taxon>
        <taxon>Rhodobacterales</taxon>
        <taxon>Paracoccaceae</taxon>
        <taxon>Pseudooceanicola</taxon>
    </lineage>
</organism>
<dbReference type="Proteomes" id="UP000649829">
    <property type="component" value="Unassembled WGS sequence"/>
</dbReference>
<dbReference type="EMBL" id="BMLF01000001">
    <property type="protein sequence ID" value="GGL82328.1"/>
    <property type="molecule type" value="Genomic_DNA"/>
</dbReference>
<protein>
    <submittedName>
        <fullName evidence="1">Uncharacterized protein</fullName>
    </submittedName>
</protein>
<proteinExistence type="predicted"/>
<reference evidence="1" key="1">
    <citation type="journal article" date="2014" name="Int. J. Syst. Evol. Microbiol.">
        <title>Complete genome sequence of Corynebacterium casei LMG S-19264T (=DSM 44701T), isolated from a smear-ripened cheese.</title>
        <authorList>
            <consortium name="US DOE Joint Genome Institute (JGI-PGF)"/>
            <person name="Walter F."/>
            <person name="Albersmeier A."/>
            <person name="Kalinowski J."/>
            <person name="Ruckert C."/>
        </authorList>
    </citation>
    <scope>NUCLEOTIDE SEQUENCE</scope>
    <source>
        <strain evidence="1">CGMCC 1.6293</strain>
    </source>
</reference>
<gene>
    <name evidence="1" type="ORF">GCM10011534_00490</name>
</gene>
<evidence type="ECO:0000313" key="1">
    <source>
        <dbReference type="EMBL" id="GGL82328.1"/>
    </source>
</evidence>
<evidence type="ECO:0000313" key="2">
    <source>
        <dbReference type="Proteomes" id="UP000649829"/>
    </source>
</evidence>
<comment type="caution">
    <text evidence="1">The sequence shown here is derived from an EMBL/GenBank/DDBJ whole genome shotgun (WGS) entry which is preliminary data.</text>
</comment>
<name>A0A917W9C6_9RHOB</name>
<reference evidence="1" key="2">
    <citation type="submission" date="2020-09" db="EMBL/GenBank/DDBJ databases">
        <authorList>
            <person name="Sun Q."/>
            <person name="Zhou Y."/>
        </authorList>
    </citation>
    <scope>NUCLEOTIDE SEQUENCE</scope>
    <source>
        <strain evidence="1">CGMCC 1.6293</strain>
    </source>
</reference>
<sequence>MAFLGVLQEERDEARDVHGGGGAGVLGHRGVALEAFFVDFGETGTQGTLHLGSSTATKWLMPRMEGFAAPATA</sequence>
<accession>A0A917W9C6</accession>